<accession>A0A8J6UC78</accession>
<reference evidence="2" key="1">
    <citation type="journal article" date="2013" name="Int. J. Syst. Evol. Microbiol.">
        <title>Aestuariibaculum suncheonense gen. nov., sp. nov., a marine bacterium of the family Flavobacteriaceae isolated from a tidal flat and emended descriptions of the genera Gaetbulibacter and Tamlana.</title>
        <authorList>
            <person name="Jeong S.H."/>
            <person name="Park M.S."/>
            <person name="Jin H.M."/>
            <person name="Lee K."/>
            <person name="Park W."/>
            <person name="Jeon C.O."/>
        </authorList>
    </citation>
    <scope>NUCLEOTIDE SEQUENCE</scope>
    <source>
        <strain evidence="2">SC17</strain>
    </source>
</reference>
<dbReference type="InterPro" id="IPR032299">
    <property type="entry name" value="DUF4843"/>
</dbReference>
<gene>
    <name evidence="2" type="ORF">ICJ84_16380</name>
</gene>
<feature type="signal peptide" evidence="1">
    <location>
        <begin position="1"/>
        <end position="16"/>
    </location>
</feature>
<dbReference type="Proteomes" id="UP000602057">
    <property type="component" value="Unassembled WGS sequence"/>
</dbReference>
<protein>
    <submittedName>
        <fullName evidence="2">DUF4843 domain-containing protein</fullName>
    </submittedName>
</protein>
<keyword evidence="1" id="KW-0732">Signal</keyword>
<evidence type="ECO:0000313" key="3">
    <source>
        <dbReference type="Proteomes" id="UP000602057"/>
    </source>
</evidence>
<evidence type="ECO:0000313" key="2">
    <source>
        <dbReference type="EMBL" id="MBD0837013.1"/>
    </source>
</evidence>
<evidence type="ECO:0000256" key="1">
    <source>
        <dbReference type="SAM" id="SignalP"/>
    </source>
</evidence>
<comment type="caution">
    <text evidence="2">The sequence shown here is derived from an EMBL/GenBank/DDBJ whole genome shotgun (WGS) entry which is preliminary data.</text>
</comment>
<organism evidence="2 3">
    <name type="scientific">Aestuariibaculum suncheonense</name>
    <dbReference type="NCBI Taxonomy" id="1028745"/>
    <lineage>
        <taxon>Bacteria</taxon>
        <taxon>Pseudomonadati</taxon>
        <taxon>Bacteroidota</taxon>
        <taxon>Flavobacteriia</taxon>
        <taxon>Flavobacteriales</taxon>
        <taxon>Flavobacteriaceae</taxon>
    </lineage>
</organism>
<name>A0A8J6UC78_9FLAO</name>
<proteinExistence type="predicted"/>
<dbReference type="EMBL" id="JACVXC010000009">
    <property type="protein sequence ID" value="MBD0837013.1"/>
    <property type="molecule type" value="Genomic_DNA"/>
</dbReference>
<dbReference type="AlphaFoldDB" id="A0A8J6UC78"/>
<feature type="chain" id="PRO_5035152481" evidence="1">
    <location>
        <begin position="17"/>
        <end position="236"/>
    </location>
</feature>
<sequence length="236" mass="27262">MKKLIFNIITLGLVMAAVFSCDNDEFVYHEKDGVYFNVTDSVYYSFKGKTTSSDTLKIPVKIMGDVSDLDRSFKVMIDQENTTAEEGIHYKALDETYTFSANKFTEDLELVVYKDDPALLTEDRIIALKLLPTNDFNLGYTDKIELKVYITNQIIKPSYWDDFLDLYFGEYSKVKHNMAITVMGHDFPYLRSEAISVTAGYGYGYWQSQGRATVTYFIENEVYDENGNRIYPWSVF</sequence>
<reference evidence="2" key="2">
    <citation type="submission" date="2020-09" db="EMBL/GenBank/DDBJ databases">
        <authorList>
            <person name="Wu Z."/>
        </authorList>
    </citation>
    <scope>NUCLEOTIDE SEQUENCE</scope>
    <source>
        <strain evidence="2">SC17</strain>
    </source>
</reference>
<dbReference type="RefSeq" id="WP_188217506.1">
    <property type="nucleotide sequence ID" value="NZ_BAABGH010000002.1"/>
</dbReference>
<dbReference type="PROSITE" id="PS51257">
    <property type="entry name" value="PROKAR_LIPOPROTEIN"/>
    <property type="match status" value="1"/>
</dbReference>
<dbReference type="Pfam" id="PF16132">
    <property type="entry name" value="DUF4843"/>
    <property type="match status" value="1"/>
</dbReference>
<keyword evidence="3" id="KW-1185">Reference proteome</keyword>